<dbReference type="AlphaFoldDB" id="A0A1G9UUL4"/>
<feature type="domain" description="POTRA" evidence="9">
    <location>
        <begin position="363"/>
        <end position="436"/>
    </location>
</feature>
<evidence type="ECO:0000256" key="5">
    <source>
        <dbReference type="ARBA" id="ARBA00022737"/>
    </source>
</evidence>
<dbReference type="STRING" id="392333.SAMN05660860_02879"/>
<proteinExistence type="inferred from homology"/>
<feature type="domain" description="POTRA" evidence="9">
    <location>
        <begin position="39"/>
        <end position="110"/>
    </location>
</feature>
<dbReference type="Pfam" id="PF01103">
    <property type="entry name" value="Omp85"/>
    <property type="match status" value="1"/>
</dbReference>
<dbReference type="Gene3D" id="2.40.160.50">
    <property type="entry name" value="membrane protein fhac: a member of the omp85/tpsb transporter family"/>
    <property type="match status" value="1"/>
</dbReference>
<dbReference type="PANTHER" id="PTHR12815">
    <property type="entry name" value="SORTING AND ASSEMBLY MACHINERY SAMM50 PROTEIN FAMILY MEMBER"/>
    <property type="match status" value="1"/>
</dbReference>
<evidence type="ECO:0000256" key="6">
    <source>
        <dbReference type="ARBA" id="ARBA00023136"/>
    </source>
</evidence>
<dbReference type="InterPro" id="IPR023707">
    <property type="entry name" value="OM_assembly_BamA"/>
</dbReference>
<evidence type="ECO:0000313" key="10">
    <source>
        <dbReference type="EMBL" id="SDM63539.1"/>
    </source>
</evidence>
<keyword evidence="2" id="KW-1134">Transmembrane beta strand</keyword>
<feature type="domain" description="POTRA" evidence="9">
    <location>
        <begin position="282"/>
        <end position="360"/>
    </location>
</feature>
<keyword evidence="7" id="KW-0998">Cell outer membrane</keyword>
<evidence type="ECO:0000259" key="9">
    <source>
        <dbReference type="PROSITE" id="PS51779"/>
    </source>
</evidence>
<dbReference type="RefSeq" id="WP_235264101.1">
    <property type="nucleotide sequence ID" value="NZ_FNGU01000008.1"/>
</dbReference>
<evidence type="ECO:0000256" key="1">
    <source>
        <dbReference type="ARBA" id="ARBA00004370"/>
    </source>
</evidence>
<dbReference type="InterPro" id="IPR039910">
    <property type="entry name" value="D15-like"/>
</dbReference>
<keyword evidence="3" id="KW-0812">Transmembrane</keyword>
<name>A0A1G9UUL4_9BACT</name>
<organism evidence="10 11">
    <name type="scientific">Geoalkalibacter ferrihydriticus</name>
    <dbReference type="NCBI Taxonomy" id="392333"/>
    <lineage>
        <taxon>Bacteria</taxon>
        <taxon>Pseudomonadati</taxon>
        <taxon>Thermodesulfobacteriota</taxon>
        <taxon>Desulfuromonadia</taxon>
        <taxon>Desulfuromonadales</taxon>
        <taxon>Geoalkalibacteraceae</taxon>
        <taxon>Geoalkalibacter</taxon>
    </lineage>
</organism>
<dbReference type="PIRSF" id="PIRSF006076">
    <property type="entry name" value="OM_assembly_OMP85"/>
    <property type="match status" value="1"/>
</dbReference>
<sequence>MKRFSDNQFGEWRRMVKKAIFFQFILFFLLASGVLAQPMTFQEVRIQGNERVERSAIEAVIQVRAGRPVTIEEIDQDIRNIYQLGRFQDVVALEDVVDGTRTLVFQVSERPLLREVRFEGQRKLKTDKLSELVGIRVPELYDPKNVERAITALRRAYRDEGYHGAQIEPDIEINPHNEATLTFVIDEGKKVRVDEIRFSGNSALSDKELRKAIETRERWVFSWLTGRGTFNEDMLRNDVELIADEYFNRGYVQVRVKDPDIVFSDDMRTLNILFEIEEGEQYRIGDIDIQGDLLKEKEQLLELVKLQTGDVFSRARLREDVFRLNDLYADSGYAYVNVSPLTRLDNQERLVHLMFDVEQGVQVYIDRIHVTGNTKTRDKVIRREMRLTEGELYSASRLKESRRRINNLGFFDEVNVATGRGDEEELMVVEVDVAERPTGQFSIGAGYSSVDGVLAQGALQQDNFLGRGLRLDLSAALGGKSTTYRFGVTDPYFLDKDLTLGFDLYRTDREWPSFSEKRTGGNLKLGVPLSDNLRAFFLYRYENKDIYDIAPTASRFVLEQAGTSTLSSITSMLRRDTTDYRLDPTRGSMSEASVEFAGIGGDQQFVKYIADHRHFFPFKWDTYFSVHGQIGFVEGWGGKDVPIEERFFLGGINSLRGFKSRRVGPRDGDDYIGGEKSAYTNLEYIFPLIRDVGLKGVVFFDAGNVWHSNENYFSDIRYNTGAGIRWFSPLGPLRLEWGYNLNPRGDEERTEWQFSIGRFF</sequence>
<dbReference type="InterPro" id="IPR010827">
    <property type="entry name" value="BamA/TamA_POTRA"/>
</dbReference>
<dbReference type="HAMAP" id="MF_01430">
    <property type="entry name" value="OM_assembly_BamA"/>
    <property type="match status" value="1"/>
</dbReference>
<comment type="subcellular location">
    <subcellularLocation>
        <location evidence="1">Membrane</location>
    </subcellularLocation>
</comment>
<dbReference type="Proteomes" id="UP000182146">
    <property type="component" value="Unassembled WGS sequence"/>
</dbReference>
<keyword evidence="6" id="KW-0472">Membrane</keyword>
<dbReference type="PROSITE" id="PS51779">
    <property type="entry name" value="POTRA"/>
    <property type="match status" value="4"/>
</dbReference>
<dbReference type="Gene3D" id="3.10.20.310">
    <property type="entry name" value="membrane protein fhac"/>
    <property type="match status" value="5"/>
</dbReference>
<feature type="domain" description="POTRA" evidence="9">
    <location>
        <begin position="191"/>
        <end position="279"/>
    </location>
</feature>
<evidence type="ECO:0000256" key="4">
    <source>
        <dbReference type="ARBA" id="ARBA00022729"/>
    </source>
</evidence>
<dbReference type="NCBIfam" id="TIGR03303">
    <property type="entry name" value="OM_YaeT"/>
    <property type="match status" value="1"/>
</dbReference>
<dbReference type="InterPro" id="IPR034746">
    <property type="entry name" value="POTRA"/>
</dbReference>
<evidence type="ECO:0000256" key="7">
    <source>
        <dbReference type="ARBA" id="ARBA00023237"/>
    </source>
</evidence>
<dbReference type="Pfam" id="PF07244">
    <property type="entry name" value="POTRA"/>
    <property type="match status" value="5"/>
</dbReference>
<gene>
    <name evidence="10" type="ORF">SAMN05660860_02879</name>
</gene>
<dbReference type="GO" id="GO:0009279">
    <property type="term" value="C:cell outer membrane"/>
    <property type="evidence" value="ECO:0007669"/>
    <property type="project" value="UniProtKB-UniRule"/>
</dbReference>
<evidence type="ECO:0000256" key="2">
    <source>
        <dbReference type="ARBA" id="ARBA00022452"/>
    </source>
</evidence>
<evidence type="ECO:0000256" key="3">
    <source>
        <dbReference type="ARBA" id="ARBA00022692"/>
    </source>
</evidence>
<dbReference type="PANTHER" id="PTHR12815:SF23">
    <property type="entry name" value="OUTER MEMBRANE PROTEIN ASSEMBLY FACTOR BAMA"/>
    <property type="match status" value="1"/>
</dbReference>
<protein>
    <recommendedName>
        <fullName evidence="8">Outer membrane protein assembly factor BamA</fullName>
    </recommendedName>
</protein>
<keyword evidence="5" id="KW-0677">Repeat</keyword>
<dbReference type="GO" id="GO:0071709">
    <property type="term" value="P:membrane assembly"/>
    <property type="evidence" value="ECO:0007669"/>
    <property type="project" value="InterPro"/>
</dbReference>
<dbReference type="EMBL" id="FNGU01000008">
    <property type="protein sequence ID" value="SDM63539.1"/>
    <property type="molecule type" value="Genomic_DNA"/>
</dbReference>
<reference evidence="10 11" key="1">
    <citation type="submission" date="2016-10" db="EMBL/GenBank/DDBJ databases">
        <authorList>
            <person name="de Groot N.N."/>
        </authorList>
    </citation>
    <scope>NUCLEOTIDE SEQUENCE [LARGE SCALE GENOMIC DNA]</scope>
    <source>
        <strain evidence="10 11">DSM 17813</strain>
    </source>
</reference>
<dbReference type="InterPro" id="IPR000184">
    <property type="entry name" value="Bac_surfAg_D15"/>
</dbReference>
<keyword evidence="4" id="KW-0732">Signal</keyword>
<evidence type="ECO:0000256" key="8">
    <source>
        <dbReference type="NCBIfam" id="TIGR03303"/>
    </source>
</evidence>
<accession>A0A1G9UUL4</accession>
<evidence type="ECO:0000313" key="11">
    <source>
        <dbReference type="Proteomes" id="UP000182146"/>
    </source>
</evidence>